<feature type="domain" description="MADF" evidence="2">
    <location>
        <begin position="21"/>
        <end position="119"/>
    </location>
</feature>
<feature type="compositionally biased region" description="Polar residues" evidence="1">
    <location>
        <begin position="160"/>
        <end position="172"/>
    </location>
</feature>
<proteinExistence type="predicted"/>
<evidence type="ECO:0000313" key="3">
    <source>
        <dbReference type="EMBL" id="KAK3883288.1"/>
    </source>
</evidence>
<keyword evidence="5" id="KW-1185">Reference proteome</keyword>
<dbReference type="EMBL" id="JAWQEG010000998">
    <property type="protein sequence ID" value="KAK3883288.1"/>
    <property type="molecule type" value="Genomic_DNA"/>
</dbReference>
<dbReference type="Gene3D" id="1.10.10.60">
    <property type="entry name" value="Homeodomain-like"/>
    <property type="match status" value="1"/>
</dbReference>
<gene>
    <name evidence="4" type="ORF">Pcinc_002881</name>
    <name evidence="3" type="ORF">Pcinc_012325</name>
</gene>
<evidence type="ECO:0000313" key="4">
    <source>
        <dbReference type="EMBL" id="KAK3893326.1"/>
    </source>
</evidence>
<organism evidence="4 5">
    <name type="scientific">Petrolisthes cinctipes</name>
    <name type="common">Flat porcelain crab</name>
    <dbReference type="NCBI Taxonomy" id="88211"/>
    <lineage>
        <taxon>Eukaryota</taxon>
        <taxon>Metazoa</taxon>
        <taxon>Ecdysozoa</taxon>
        <taxon>Arthropoda</taxon>
        <taxon>Crustacea</taxon>
        <taxon>Multicrustacea</taxon>
        <taxon>Malacostraca</taxon>
        <taxon>Eumalacostraca</taxon>
        <taxon>Eucarida</taxon>
        <taxon>Decapoda</taxon>
        <taxon>Pleocyemata</taxon>
        <taxon>Anomura</taxon>
        <taxon>Galatheoidea</taxon>
        <taxon>Porcellanidae</taxon>
        <taxon>Petrolisthes</taxon>
    </lineage>
</organism>
<dbReference type="PANTHER" id="PTHR21505">
    <property type="entry name" value="MADF DOMAIN-CONTAINING PROTEIN-RELATED"/>
    <property type="match status" value="1"/>
</dbReference>
<dbReference type="EMBL" id="JAWQEG010000216">
    <property type="protein sequence ID" value="KAK3893326.1"/>
    <property type="molecule type" value="Genomic_DNA"/>
</dbReference>
<dbReference type="Pfam" id="PF10545">
    <property type="entry name" value="MADF_DNA_bdg"/>
    <property type="match status" value="1"/>
</dbReference>
<dbReference type="SMART" id="SM00595">
    <property type="entry name" value="MADF"/>
    <property type="match status" value="1"/>
</dbReference>
<feature type="region of interest" description="Disordered" evidence="1">
    <location>
        <begin position="143"/>
        <end position="196"/>
    </location>
</feature>
<dbReference type="AlphaFoldDB" id="A0AAE1GK30"/>
<accession>A0AAE1GK30</accession>
<sequence>MASRTSAMEKSCHWERKETLLLIQLYRQNPCLWNVKADVYKDRNKRVSAINKITAELQKSGVSASASEVKKKIESIRCQYRRELRKQEKSKKSGAGADDIYTPTLWCFNDLCFLNDGDNMRDSVSNLDSQVVHVSEEVSDHEIFNDPALQQTDDSPPHTTPTADTSVPSTSRDSVRPATPEPSRIQPQMTRGRKRSLITDERREVLQEALHQLQRLSQSEEDNDNDGAFGGVVTNDLRQMNEQNKIIAQKLISEVLFLGKLGKLSFSSMIVE</sequence>
<name>A0AAE1GK30_PETCI</name>
<evidence type="ECO:0000313" key="5">
    <source>
        <dbReference type="Proteomes" id="UP001286313"/>
    </source>
</evidence>
<reference evidence="4" key="1">
    <citation type="submission" date="2023-10" db="EMBL/GenBank/DDBJ databases">
        <title>Genome assemblies of two species of porcelain crab, Petrolisthes cinctipes and Petrolisthes manimaculis (Anomura: Porcellanidae).</title>
        <authorList>
            <person name="Angst P."/>
        </authorList>
    </citation>
    <scope>NUCLEOTIDE SEQUENCE</scope>
    <source>
        <strain evidence="4">PB745_01</strain>
        <tissue evidence="4">Gill</tissue>
    </source>
</reference>
<protein>
    <recommendedName>
        <fullName evidence="2">MADF domain-containing protein</fullName>
    </recommendedName>
</protein>
<evidence type="ECO:0000259" key="2">
    <source>
        <dbReference type="PROSITE" id="PS51029"/>
    </source>
</evidence>
<dbReference type="PANTHER" id="PTHR21505:SF8">
    <property type="entry name" value="DPT-YFP REPRESSOR BY OVEREXPRESSION, ISOFORM D-RELATED"/>
    <property type="match status" value="1"/>
</dbReference>
<evidence type="ECO:0000256" key="1">
    <source>
        <dbReference type="SAM" id="MobiDB-lite"/>
    </source>
</evidence>
<comment type="caution">
    <text evidence="4">The sequence shown here is derived from an EMBL/GenBank/DDBJ whole genome shotgun (WGS) entry which is preliminary data.</text>
</comment>
<dbReference type="InterPro" id="IPR006578">
    <property type="entry name" value="MADF-dom"/>
</dbReference>
<dbReference type="PROSITE" id="PS51029">
    <property type="entry name" value="MADF"/>
    <property type="match status" value="1"/>
</dbReference>
<dbReference type="Proteomes" id="UP001286313">
    <property type="component" value="Unassembled WGS sequence"/>
</dbReference>